<name>A0ABN2P853_9MICO</name>
<evidence type="ECO:0000313" key="2">
    <source>
        <dbReference type="Proteomes" id="UP001501343"/>
    </source>
</evidence>
<dbReference type="Proteomes" id="UP001501343">
    <property type="component" value="Unassembled WGS sequence"/>
</dbReference>
<dbReference type="EMBL" id="BAAAOF010000002">
    <property type="protein sequence ID" value="GAA1915053.1"/>
    <property type="molecule type" value="Genomic_DNA"/>
</dbReference>
<evidence type="ECO:0008006" key="3">
    <source>
        <dbReference type="Google" id="ProtNLM"/>
    </source>
</evidence>
<evidence type="ECO:0000313" key="1">
    <source>
        <dbReference type="EMBL" id="GAA1915053.1"/>
    </source>
</evidence>
<gene>
    <name evidence="1" type="ORF">GCM10009775_04360</name>
</gene>
<protein>
    <recommendedName>
        <fullName evidence="3">Papain-like cysteine protease AvrRpt2</fullName>
    </recommendedName>
</protein>
<keyword evidence="2" id="KW-1185">Reference proteome</keyword>
<sequence length="212" mass="23814">MPLSFPQMRLVVVNGRAKHNAWCRTCEQWVCEEPQSVKAAVEEARRAHGPEKLCRRAVSLREQLQEYTDTTAAYHRGEDVIPGDCWRACLASLLEVPIADVPHFAHLYPTEGTLEWWDASVAWVRETLPGWTLGCWRRPEEGWFQRFYSADEAANAPDRVILTAASPRGAWNHSVLVSVRTGELAHDPFPGGTGVGEGPWDVVGLARLEWLS</sequence>
<dbReference type="RefSeq" id="WP_248144929.1">
    <property type="nucleotide sequence ID" value="NZ_BAAAOF010000002.1"/>
</dbReference>
<comment type="caution">
    <text evidence="1">The sequence shown here is derived from an EMBL/GenBank/DDBJ whole genome shotgun (WGS) entry which is preliminary data.</text>
</comment>
<proteinExistence type="predicted"/>
<accession>A0ABN2P853</accession>
<reference evidence="1 2" key="1">
    <citation type="journal article" date="2019" name="Int. J. Syst. Evol. Microbiol.">
        <title>The Global Catalogue of Microorganisms (GCM) 10K type strain sequencing project: providing services to taxonomists for standard genome sequencing and annotation.</title>
        <authorList>
            <consortium name="The Broad Institute Genomics Platform"/>
            <consortium name="The Broad Institute Genome Sequencing Center for Infectious Disease"/>
            <person name="Wu L."/>
            <person name="Ma J."/>
        </authorList>
    </citation>
    <scope>NUCLEOTIDE SEQUENCE [LARGE SCALE GENOMIC DNA]</scope>
    <source>
        <strain evidence="1 2">JCM 14900</strain>
    </source>
</reference>
<organism evidence="1 2">
    <name type="scientific">Microbacterium aoyamense</name>
    <dbReference type="NCBI Taxonomy" id="344166"/>
    <lineage>
        <taxon>Bacteria</taxon>
        <taxon>Bacillati</taxon>
        <taxon>Actinomycetota</taxon>
        <taxon>Actinomycetes</taxon>
        <taxon>Micrococcales</taxon>
        <taxon>Microbacteriaceae</taxon>
        <taxon>Microbacterium</taxon>
    </lineage>
</organism>